<feature type="compositionally biased region" description="Basic and acidic residues" evidence="1">
    <location>
        <begin position="227"/>
        <end position="236"/>
    </location>
</feature>
<dbReference type="VEuPathDB" id="TriTrypDB:BSAL_58215"/>
<feature type="compositionally biased region" description="Polar residues" evidence="1">
    <location>
        <begin position="208"/>
        <end position="217"/>
    </location>
</feature>
<feature type="compositionally biased region" description="Polar residues" evidence="1">
    <location>
        <begin position="398"/>
        <end position="415"/>
    </location>
</feature>
<sequence length="578" mass="62748">MVAKANAQMAATLPVSAVSPAPGPATTRHEGILSSLCDVFLRKANDQFYIDTIVNEIVEKACDIHVDRVLGSIAVEYTACALWAEMVHLIASSVVPVDEGYRSTAELAVSEGSRAISEHHHDPWRPDVPAERIVTEEHSRRVVDMRPAKVEVPLANGRRRRVENSRPTSSQSSQQVDDGNARALFSRGSIKPSSRGSIDLGATQTMRAAATNGPSPKSTHRVHHARNPGDKGHGLGDTHAIAQVDSLSQPDYVTDETEVKHHLDGLAQIAADREESQKKAARIARTLNDPKTAPKNFTIDKLGNVIPLMHVDDNKVNAQFESLSPRFVVPQQPAPQPPQEVTVGNQKSRGRSTYAATKPGGEEKKRPQKEGEGFISTDARDVPMQIKVAPSGGVTIKEANQPQRTAELKTPSTKLSRQEFLRLRGTLGQSEPAQAFAEHQSSGPHDTDNTANVEPTRAEGNTTIDVSLPNKRAPQQSASKGVKDLGQAQTARKPQLASQTPSLIQAPAPPPNRDPVSHRAVNTRKMQIEKFAPTKTNDKQFAALADTWQGQRVANVERSATRVTVAQKFDDDDLISTM</sequence>
<evidence type="ECO:0000313" key="2">
    <source>
        <dbReference type="EMBL" id="CUF01594.1"/>
    </source>
</evidence>
<protein>
    <submittedName>
        <fullName evidence="2">Uncharacterized protein</fullName>
    </submittedName>
</protein>
<feature type="compositionally biased region" description="Polar residues" evidence="1">
    <location>
        <begin position="487"/>
        <end position="503"/>
    </location>
</feature>
<organism evidence="2 3">
    <name type="scientific">Bodo saltans</name>
    <name type="common">Flagellated protozoan</name>
    <dbReference type="NCBI Taxonomy" id="75058"/>
    <lineage>
        <taxon>Eukaryota</taxon>
        <taxon>Discoba</taxon>
        <taxon>Euglenozoa</taxon>
        <taxon>Kinetoplastea</taxon>
        <taxon>Metakinetoplastina</taxon>
        <taxon>Eubodonida</taxon>
        <taxon>Bodonidae</taxon>
        <taxon>Bodo</taxon>
    </lineage>
</organism>
<feature type="region of interest" description="Disordered" evidence="1">
    <location>
        <begin position="432"/>
        <end position="518"/>
    </location>
</feature>
<dbReference type="AlphaFoldDB" id="A0A0S4IK40"/>
<dbReference type="Proteomes" id="UP000051952">
    <property type="component" value="Unassembled WGS sequence"/>
</dbReference>
<feature type="compositionally biased region" description="Polar residues" evidence="1">
    <location>
        <begin position="165"/>
        <end position="177"/>
    </location>
</feature>
<accession>A0A0S4IK40</accession>
<feature type="region of interest" description="Disordered" evidence="1">
    <location>
        <begin position="329"/>
        <end position="417"/>
    </location>
</feature>
<keyword evidence="3" id="KW-1185">Reference proteome</keyword>
<evidence type="ECO:0000256" key="1">
    <source>
        <dbReference type="SAM" id="MobiDB-lite"/>
    </source>
</evidence>
<evidence type="ECO:0000313" key="3">
    <source>
        <dbReference type="Proteomes" id="UP000051952"/>
    </source>
</evidence>
<feature type="region of interest" description="Disordered" evidence="1">
    <location>
        <begin position="147"/>
        <end position="180"/>
    </location>
</feature>
<feature type="compositionally biased region" description="Basic and acidic residues" evidence="1">
    <location>
        <begin position="360"/>
        <end position="372"/>
    </location>
</feature>
<dbReference type="EMBL" id="CYKH01000227">
    <property type="protein sequence ID" value="CUF01594.1"/>
    <property type="molecule type" value="Genomic_DNA"/>
</dbReference>
<name>A0A0S4IK40_BODSA</name>
<reference evidence="3" key="1">
    <citation type="submission" date="2015-09" db="EMBL/GenBank/DDBJ databases">
        <authorList>
            <consortium name="Pathogen Informatics"/>
        </authorList>
    </citation>
    <scope>NUCLEOTIDE SEQUENCE [LARGE SCALE GENOMIC DNA]</scope>
    <source>
        <strain evidence="3">Lake Konstanz</strain>
    </source>
</reference>
<feature type="compositionally biased region" description="Polar residues" evidence="1">
    <location>
        <begin position="439"/>
        <end position="465"/>
    </location>
</feature>
<proteinExistence type="predicted"/>
<feature type="region of interest" description="Disordered" evidence="1">
    <location>
        <begin position="208"/>
        <end position="237"/>
    </location>
</feature>
<gene>
    <name evidence="2" type="ORF">BSAL_58215</name>
</gene>